<dbReference type="Proteomes" id="UP000316621">
    <property type="component" value="Chromosome 1"/>
</dbReference>
<dbReference type="AlphaFoldDB" id="A0A4Y7IAH2"/>
<dbReference type="InterPro" id="IPR044977">
    <property type="entry name" value="RLT1-3"/>
</dbReference>
<accession>A0A4Y7IAH2</accession>
<protein>
    <submittedName>
        <fullName evidence="1">Uncharacterized protein</fullName>
    </submittedName>
</protein>
<name>A0A4Y7IAH2_PAPSO</name>
<dbReference type="PANTHER" id="PTHR36968:SF5">
    <property type="entry name" value="HOMEOBOX-DDT DOMAIN PROTEIN RLT2"/>
    <property type="match status" value="1"/>
</dbReference>
<reference evidence="1 2" key="1">
    <citation type="journal article" date="2018" name="Science">
        <title>The opium poppy genome and morphinan production.</title>
        <authorList>
            <person name="Guo L."/>
            <person name="Winzer T."/>
            <person name="Yang X."/>
            <person name="Li Y."/>
            <person name="Ning Z."/>
            <person name="He Z."/>
            <person name="Teodor R."/>
            <person name="Lu Y."/>
            <person name="Bowser T.A."/>
            <person name="Graham I.A."/>
            <person name="Ye K."/>
        </authorList>
    </citation>
    <scope>NUCLEOTIDE SEQUENCE [LARGE SCALE GENOMIC DNA]</scope>
    <source>
        <strain evidence="2">cv. HN1</strain>
        <tissue evidence="1">Leaves</tissue>
    </source>
</reference>
<dbReference type="STRING" id="3469.A0A4Y7IAH2"/>
<evidence type="ECO:0000313" key="1">
    <source>
        <dbReference type="EMBL" id="RZC45036.1"/>
    </source>
</evidence>
<evidence type="ECO:0000313" key="2">
    <source>
        <dbReference type="Proteomes" id="UP000316621"/>
    </source>
</evidence>
<organism evidence="1 2">
    <name type="scientific">Papaver somniferum</name>
    <name type="common">Opium poppy</name>
    <dbReference type="NCBI Taxonomy" id="3469"/>
    <lineage>
        <taxon>Eukaryota</taxon>
        <taxon>Viridiplantae</taxon>
        <taxon>Streptophyta</taxon>
        <taxon>Embryophyta</taxon>
        <taxon>Tracheophyta</taxon>
        <taxon>Spermatophyta</taxon>
        <taxon>Magnoliopsida</taxon>
        <taxon>Ranunculales</taxon>
        <taxon>Papaveraceae</taxon>
        <taxon>Papaveroideae</taxon>
        <taxon>Papaver</taxon>
    </lineage>
</organism>
<dbReference type="Gramene" id="RZC45036">
    <property type="protein sequence ID" value="RZC45036"/>
    <property type="gene ID" value="C5167_037985"/>
</dbReference>
<dbReference type="GO" id="GO:0006357">
    <property type="term" value="P:regulation of transcription by RNA polymerase II"/>
    <property type="evidence" value="ECO:0007669"/>
    <property type="project" value="InterPro"/>
</dbReference>
<sequence length="101" mass="11735">MKLSPKLPFTACSLQHCHRRGILHQLKSLCIFDRAQEWLDAANALQKQMWEDAPLDKRRMKEEYLIRTQSLSFMRTKTELNIISSAVDGSRNPFGDSKNNE</sequence>
<keyword evidence="2" id="KW-1185">Reference proteome</keyword>
<gene>
    <name evidence="1" type="ORF">C5167_037985</name>
</gene>
<proteinExistence type="predicted"/>
<dbReference type="PANTHER" id="PTHR36968">
    <property type="entry name" value="HOMEOBOX-DDT DOMAIN PROTEIN RLT2"/>
    <property type="match status" value="1"/>
</dbReference>
<dbReference type="EMBL" id="CM010715">
    <property type="protein sequence ID" value="RZC45036.1"/>
    <property type="molecule type" value="Genomic_DNA"/>
</dbReference>